<evidence type="ECO:0000313" key="8">
    <source>
        <dbReference type="EMBL" id="KAL3308771.1"/>
    </source>
</evidence>
<keyword evidence="9" id="KW-1185">Reference proteome</keyword>
<reference evidence="8 9" key="1">
    <citation type="submission" date="2024-11" db="EMBL/GenBank/DDBJ databases">
        <title>Adaptive evolution of stress response genes in parasites aligns with host niche diversity.</title>
        <authorList>
            <person name="Hahn C."/>
            <person name="Resl P."/>
        </authorList>
    </citation>
    <scope>NUCLEOTIDE SEQUENCE [LARGE SCALE GENOMIC DNA]</scope>
    <source>
        <strain evidence="8">EGGRZ-B1_66</strain>
        <tissue evidence="8">Body</tissue>
    </source>
</reference>
<evidence type="ECO:0000256" key="5">
    <source>
        <dbReference type="ARBA" id="ARBA00022840"/>
    </source>
</evidence>
<keyword evidence="4" id="KW-0547">Nucleotide-binding</keyword>
<dbReference type="Gene3D" id="3.30.420.40">
    <property type="match status" value="2"/>
</dbReference>
<dbReference type="InterPro" id="IPR004000">
    <property type="entry name" value="Actin"/>
</dbReference>
<dbReference type="PANTHER" id="PTHR11937">
    <property type="entry name" value="ACTIN"/>
    <property type="match status" value="1"/>
</dbReference>
<dbReference type="GO" id="GO:0005856">
    <property type="term" value="C:cytoskeleton"/>
    <property type="evidence" value="ECO:0007669"/>
    <property type="project" value="UniProtKB-SubCell"/>
</dbReference>
<dbReference type="InterPro" id="IPR043129">
    <property type="entry name" value="ATPase_NBD"/>
</dbReference>
<dbReference type="EMBL" id="JBJKFK010004714">
    <property type="protein sequence ID" value="KAL3308771.1"/>
    <property type="molecule type" value="Genomic_DNA"/>
</dbReference>
<keyword evidence="6" id="KW-0206">Cytoskeleton</keyword>
<comment type="caution">
    <text evidence="8">The sequence shown here is derived from an EMBL/GenBank/DDBJ whole genome shotgun (WGS) entry which is preliminary data.</text>
</comment>
<name>A0ABD2PQP6_9PLAT</name>
<evidence type="ECO:0000256" key="4">
    <source>
        <dbReference type="ARBA" id="ARBA00022741"/>
    </source>
</evidence>
<dbReference type="SMART" id="SM00268">
    <property type="entry name" value="ACTIN"/>
    <property type="match status" value="1"/>
</dbReference>
<evidence type="ECO:0000256" key="1">
    <source>
        <dbReference type="ARBA" id="ARBA00003520"/>
    </source>
</evidence>
<evidence type="ECO:0000256" key="7">
    <source>
        <dbReference type="ARBA" id="ARBA00038483"/>
    </source>
</evidence>
<dbReference type="PRINTS" id="PR00190">
    <property type="entry name" value="ACTIN"/>
</dbReference>
<dbReference type="AlphaFoldDB" id="A0ABD2PQP6"/>
<protein>
    <submittedName>
        <fullName evidence="8">Alpha-centractin</fullName>
    </submittedName>
</protein>
<gene>
    <name evidence="8" type="primary">ACTR1A</name>
    <name evidence="8" type="ORF">Ciccas_012692</name>
</gene>
<keyword evidence="3" id="KW-0963">Cytoplasm</keyword>
<comment type="similarity">
    <text evidence="7">Belongs to the actin family. ARP1 subfamily.</text>
</comment>
<dbReference type="FunFam" id="3.90.640.10:FF:000008">
    <property type="entry name" value="alpha-centractin isoform X1"/>
    <property type="match status" value="1"/>
</dbReference>
<dbReference type="FunFam" id="3.30.420.40:FF:000502">
    <property type="entry name" value="Actin-Related Proteins"/>
    <property type="match status" value="1"/>
</dbReference>
<evidence type="ECO:0000256" key="3">
    <source>
        <dbReference type="ARBA" id="ARBA00022490"/>
    </source>
</evidence>
<dbReference type="Gene3D" id="3.90.640.10">
    <property type="entry name" value="Actin, Chain A, domain 4"/>
    <property type="match status" value="1"/>
</dbReference>
<keyword evidence="5" id="KW-0067">ATP-binding</keyword>
<comment type="subcellular location">
    <subcellularLocation>
        <location evidence="2">Cytoplasm</location>
        <location evidence="2">Cytoskeleton</location>
    </subcellularLocation>
</comment>
<dbReference type="Proteomes" id="UP001626550">
    <property type="component" value="Unassembled WGS sequence"/>
</dbReference>
<dbReference type="GO" id="GO:0005524">
    <property type="term" value="F:ATP binding"/>
    <property type="evidence" value="ECO:0007669"/>
    <property type="project" value="UniProtKB-KW"/>
</dbReference>
<dbReference type="CDD" id="cd10216">
    <property type="entry name" value="ASKHA_NBD_Arp1"/>
    <property type="match status" value="1"/>
</dbReference>
<organism evidence="8 9">
    <name type="scientific">Cichlidogyrus casuarinus</name>
    <dbReference type="NCBI Taxonomy" id="1844966"/>
    <lineage>
        <taxon>Eukaryota</taxon>
        <taxon>Metazoa</taxon>
        <taxon>Spiralia</taxon>
        <taxon>Lophotrochozoa</taxon>
        <taxon>Platyhelminthes</taxon>
        <taxon>Monogenea</taxon>
        <taxon>Monopisthocotylea</taxon>
        <taxon>Dactylogyridea</taxon>
        <taxon>Ancyrocephalidae</taxon>
        <taxon>Cichlidogyrus</taxon>
    </lineage>
</organism>
<dbReference type="PROSITE" id="PS01132">
    <property type="entry name" value="ACTINS_ACT_LIKE"/>
    <property type="match status" value="1"/>
</dbReference>
<evidence type="ECO:0000256" key="6">
    <source>
        <dbReference type="ARBA" id="ARBA00023212"/>
    </source>
</evidence>
<proteinExistence type="inferred from homology"/>
<sequence length="327" mass="37031">MPTGVTQDEFIGPTAEEHRGLLAINYPIENGIIKDFNEMESIWQHIYSKELVVNPEEHPVLLTEPPHNPRQNRERMAEIFFETFSAPALYISIQAVLSLYASGRTTGVVLDSGDGVTHSVPIYQGFAIPHAIERSDLAGRDITRYLRFLLRKEGNDLHTSAEFEVVRQIKERACFVSLNPGKADTSDSTATYPLPDGSTIDIKSARYLAPELLFRPDFIGKECYGIHQVLTYSIARSDLDLRRVLYENIVLSGGSTLFKGFGDRLVTELKRITPKDAKLRITAPQERLYSTWIGGAILASLDTFKRMWISKREFDSEGKRILHRKLF</sequence>
<dbReference type="SUPFAM" id="SSF53067">
    <property type="entry name" value="Actin-like ATPase domain"/>
    <property type="match status" value="2"/>
</dbReference>
<accession>A0ABD2PQP6</accession>
<dbReference type="Pfam" id="PF00022">
    <property type="entry name" value="Actin"/>
    <property type="match status" value="1"/>
</dbReference>
<evidence type="ECO:0000313" key="9">
    <source>
        <dbReference type="Proteomes" id="UP001626550"/>
    </source>
</evidence>
<dbReference type="InterPro" id="IPR020902">
    <property type="entry name" value="Actin/actin-like_CS"/>
</dbReference>
<evidence type="ECO:0000256" key="2">
    <source>
        <dbReference type="ARBA" id="ARBA00004245"/>
    </source>
</evidence>
<comment type="function">
    <text evidence="1">Actins are highly conserved proteins that are involved in various types of cell motility and are ubiquitously expressed in all eukaryotic cells.</text>
</comment>